<evidence type="ECO:0000259" key="3">
    <source>
        <dbReference type="Pfam" id="PF01370"/>
    </source>
</evidence>
<feature type="domain" description="NAD-dependent epimerase/dehydratase" evidence="3">
    <location>
        <begin position="43"/>
        <end position="154"/>
    </location>
</feature>
<feature type="domain" description="NAD-dependent epimerase/dehydratase" evidence="3">
    <location>
        <begin position="183"/>
        <end position="330"/>
    </location>
</feature>
<dbReference type="InterPro" id="IPR001509">
    <property type="entry name" value="Epimerase_deHydtase"/>
</dbReference>
<evidence type="ECO:0000313" key="5">
    <source>
        <dbReference type="Proteomes" id="UP001600064"/>
    </source>
</evidence>
<dbReference type="EMBL" id="JAZGUE010000005">
    <property type="protein sequence ID" value="KAL2266658.1"/>
    <property type="molecule type" value="Genomic_DNA"/>
</dbReference>
<dbReference type="GeneID" id="98127319"/>
<gene>
    <name evidence="4" type="ORF">VTJ83DRAFT_6010</name>
</gene>
<proteinExistence type="inferred from homology"/>
<feature type="compositionally biased region" description="Basic and acidic residues" evidence="2">
    <location>
        <begin position="354"/>
        <end position="379"/>
    </location>
</feature>
<feature type="compositionally biased region" description="Acidic residues" evidence="2">
    <location>
        <begin position="384"/>
        <end position="395"/>
    </location>
</feature>
<accession>A0ABR4D8I5</accession>
<evidence type="ECO:0000256" key="1">
    <source>
        <dbReference type="ARBA" id="ARBA00007637"/>
    </source>
</evidence>
<dbReference type="Pfam" id="PF01370">
    <property type="entry name" value="Epimerase"/>
    <property type="match status" value="2"/>
</dbReference>
<dbReference type="SUPFAM" id="SSF51735">
    <property type="entry name" value="NAD(P)-binding Rossmann-fold domains"/>
    <property type="match status" value="1"/>
</dbReference>
<feature type="region of interest" description="Disordered" evidence="2">
    <location>
        <begin position="349"/>
        <end position="397"/>
    </location>
</feature>
<reference evidence="4 5" key="1">
    <citation type="journal article" date="2024" name="Commun. Biol.">
        <title>Comparative genomic analysis of thermophilic fungi reveals convergent evolutionary adaptations and gene losses.</title>
        <authorList>
            <person name="Steindorff A.S."/>
            <person name="Aguilar-Pontes M.V."/>
            <person name="Robinson A.J."/>
            <person name="Andreopoulos B."/>
            <person name="LaButti K."/>
            <person name="Kuo A."/>
            <person name="Mondo S."/>
            <person name="Riley R."/>
            <person name="Otillar R."/>
            <person name="Haridas S."/>
            <person name="Lipzen A."/>
            <person name="Grimwood J."/>
            <person name="Schmutz J."/>
            <person name="Clum A."/>
            <person name="Reid I.D."/>
            <person name="Moisan M.C."/>
            <person name="Butler G."/>
            <person name="Nguyen T.T.M."/>
            <person name="Dewar K."/>
            <person name="Conant G."/>
            <person name="Drula E."/>
            <person name="Henrissat B."/>
            <person name="Hansel C."/>
            <person name="Singer S."/>
            <person name="Hutchinson M.I."/>
            <person name="de Vries R.P."/>
            <person name="Natvig D.O."/>
            <person name="Powell A.J."/>
            <person name="Tsang A."/>
            <person name="Grigoriev I.V."/>
        </authorList>
    </citation>
    <scope>NUCLEOTIDE SEQUENCE [LARGE SCALE GENOMIC DNA]</scope>
    <source>
        <strain evidence="4 5">ATCC 22073</strain>
    </source>
</reference>
<dbReference type="RefSeq" id="XP_070865385.1">
    <property type="nucleotide sequence ID" value="XM_071012675.1"/>
</dbReference>
<dbReference type="Gene3D" id="3.40.50.720">
    <property type="entry name" value="NAD(P)-binding Rossmann-like Domain"/>
    <property type="match status" value="2"/>
</dbReference>
<organism evidence="4 5">
    <name type="scientific">Remersonia thermophila</name>
    <dbReference type="NCBI Taxonomy" id="72144"/>
    <lineage>
        <taxon>Eukaryota</taxon>
        <taxon>Fungi</taxon>
        <taxon>Dikarya</taxon>
        <taxon>Ascomycota</taxon>
        <taxon>Pezizomycotina</taxon>
        <taxon>Sordariomycetes</taxon>
        <taxon>Sordariomycetidae</taxon>
        <taxon>Sordariales</taxon>
        <taxon>Sordariales incertae sedis</taxon>
        <taxon>Remersonia</taxon>
    </lineage>
</organism>
<comment type="caution">
    <text evidence="4">The sequence shown here is derived from an EMBL/GenBank/DDBJ whole genome shotgun (WGS) entry which is preliminary data.</text>
</comment>
<comment type="similarity">
    <text evidence="1">Belongs to the NAD(P)-dependent epimerase/dehydratase family.</text>
</comment>
<dbReference type="PANTHER" id="PTHR43000">
    <property type="entry name" value="DTDP-D-GLUCOSE 4,6-DEHYDRATASE-RELATED"/>
    <property type="match status" value="1"/>
</dbReference>
<keyword evidence="5" id="KW-1185">Reference proteome</keyword>
<sequence length="502" mass="53260">MNYTSPPARCWHEQTNERTSFLAGKPQRSHRHNTMSDPQKPTILVTGSSGHLGKALMLALPSYGYDPVGIDVLPSSTTTAVGSVADPGFVRDVFARYRPEHVVHAATLHKPHVGTHGWAEFCEVNVKGTAVLLEAVRETRTGLSLSLSLSSSSLSSSSSSSSLSSAAAAAASASASASSAASSSSAAAAAAAEAARAVPDGRGSIVPVRAFIFVSTTSAFGHALAPPPKRPAALISESVAPRPKNIYGVTKTAAEDLCKLAHDQTGLPVVALRVARFFPEEDDAKNDLRGDKAGDGRATMEGDNLKVLELAYRRVDIADVVGACVAAVERAGEVGWGRYVVSAPSPFLRASRAGGDHDDGGGGGGGRKDTGDKEADGEMRAQQNEEEEEEEEEEENRLLAALGGGDVERAYDWAVPGIRDVFARKGWRFLRRVDRVYDSRRAERELGWRAEYTIARAVDKIARGEEWRSDLALRVGTLGYHAVPTGVYTTKARGADETGPRA</sequence>
<dbReference type="Proteomes" id="UP001600064">
    <property type="component" value="Unassembled WGS sequence"/>
</dbReference>
<protein>
    <recommendedName>
        <fullName evidence="3">NAD-dependent epimerase/dehydratase domain-containing protein</fullName>
    </recommendedName>
</protein>
<dbReference type="InterPro" id="IPR036291">
    <property type="entry name" value="NAD(P)-bd_dom_sf"/>
</dbReference>
<evidence type="ECO:0000313" key="4">
    <source>
        <dbReference type="EMBL" id="KAL2266658.1"/>
    </source>
</evidence>
<evidence type="ECO:0000256" key="2">
    <source>
        <dbReference type="SAM" id="MobiDB-lite"/>
    </source>
</evidence>
<name>A0ABR4D8I5_9PEZI</name>